<sequence length="131" mass="15042">MGKVFLKSTVHIGCDINLECKGLKYIDRRIKIIAGDCNIEDLHCSYLKDYKGSLTDKSSSMNFLKSLSDIINHDHWNANYSRAEFINKNFLKDTDLVIKEQTLAQINSISFSNSLYIIEKKPQTKNYSVTQ</sequence>
<accession>L0EWH9</accession>
<dbReference type="EMBL" id="CP003789">
    <property type="protein sequence ID" value="AGA64993.1"/>
    <property type="molecule type" value="Genomic_DNA"/>
</dbReference>
<evidence type="ECO:0000313" key="1">
    <source>
        <dbReference type="EMBL" id="AGA64993.1"/>
    </source>
</evidence>
<dbReference type="STRING" id="1215343.B488_10010"/>
<proteinExistence type="predicted"/>
<dbReference type="RefSeq" id="WP_015273418.1">
    <property type="nucleotide sequence ID" value="NC_019907.1"/>
</dbReference>
<organism evidence="1 2">
    <name type="scientific">Liberibacter crescens (strain BT-1)</name>
    <dbReference type="NCBI Taxonomy" id="1215343"/>
    <lineage>
        <taxon>Bacteria</taxon>
        <taxon>Pseudomonadati</taxon>
        <taxon>Pseudomonadota</taxon>
        <taxon>Alphaproteobacteria</taxon>
        <taxon>Hyphomicrobiales</taxon>
        <taxon>Rhizobiaceae</taxon>
        <taxon>Liberibacter</taxon>
    </lineage>
</organism>
<dbReference type="PATRIC" id="fig|1215343.11.peg.1029"/>
<dbReference type="Gene3D" id="3.40.50.150">
    <property type="entry name" value="Vaccinia Virus protein VP39"/>
    <property type="match status" value="1"/>
</dbReference>
<gene>
    <name evidence="1" type="ordered locus">B488_10010</name>
</gene>
<evidence type="ECO:0000313" key="2">
    <source>
        <dbReference type="Proteomes" id="UP000010799"/>
    </source>
</evidence>
<dbReference type="HOGENOM" id="CLU_1924991_0_0_5"/>
<keyword evidence="2" id="KW-1185">Reference proteome</keyword>
<dbReference type="InterPro" id="IPR029063">
    <property type="entry name" value="SAM-dependent_MTases_sf"/>
</dbReference>
<name>L0EWH9_LIBCB</name>
<dbReference type="eggNOG" id="COG0293">
    <property type="taxonomic scope" value="Bacteria"/>
</dbReference>
<dbReference type="AlphaFoldDB" id="L0EWH9"/>
<dbReference type="Proteomes" id="UP000010799">
    <property type="component" value="Chromosome"/>
</dbReference>
<reference evidence="1 2" key="1">
    <citation type="journal article" date="2012" name="Stand. Genomic Sci.">
        <title>Complete genome sequence of Liberibacter crescens BT-1.</title>
        <authorList>
            <person name="Leonard M.T."/>
            <person name="Fagen J.R."/>
            <person name="Davis-Richardson A.G."/>
            <person name="Davis M.J."/>
            <person name="Triplett E.W."/>
        </authorList>
    </citation>
    <scope>NUCLEOTIDE SEQUENCE [LARGE SCALE GENOMIC DNA]</scope>
    <source>
        <strain evidence="1 2">BT-1</strain>
    </source>
</reference>
<protein>
    <submittedName>
        <fullName evidence="1">Uncharacterized protein</fullName>
    </submittedName>
</protein>
<dbReference type="KEGG" id="lcc:B488_10010"/>